<sequence>MYPDDPRLGRDPESVEDYLEMSEGEHFEKVMGRLEERDEWIIQPEGDSSE</sequence>
<dbReference type="RefSeq" id="WP_273737138.1">
    <property type="nucleotide sequence ID" value="NZ_JAQIVI010000039.1"/>
</dbReference>
<dbReference type="AlphaFoldDB" id="A0ABD5SKA9"/>
<organism evidence="1 2">
    <name type="scientific">Natrinema soli</name>
    <dbReference type="NCBI Taxonomy" id="1930624"/>
    <lineage>
        <taxon>Archaea</taxon>
        <taxon>Methanobacteriati</taxon>
        <taxon>Methanobacteriota</taxon>
        <taxon>Stenosarchaea group</taxon>
        <taxon>Halobacteria</taxon>
        <taxon>Halobacteriales</taxon>
        <taxon>Natrialbaceae</taxon>
        <taxon>Natrinema</taxon>
    </lineage>
</organism>
<comment type="caution">
    <text evidence="1">The sequence shown here is derived from an EMBL/GenBank/DDBJ whole genome shotgun (WGS) entry which is preliminary data.</text>
</comment>
<dbReference type="EMBL" id="JBHSWV010000039">
    <property type="protein sequence ID" value="MFC6764037.1"/>
    <property type="molecule type" value="Genomic_DNA"/>
</dbReference>
<dbReference type="Proteomes" id="UP001596383">
    <property type="component" value="Unassembled WGS sequence"/>
</dbReference>
<evidence type="ECO:0000313" key="1">
    <source>
        <dbReference type="EMBL" id="MFC6764037.1"/>
    </source>
</evidence>
<proteinExistence type="predicted"/>
<keyword evidence="2" id="KW-1185">Reference proteome</keyword>
<gene>
    <name evidence="1" type="ORF">ACFQE6_02935</name>
</gene>
<accession>A0ABD5SKA9</accession>
<protein>
    <submittedName>
        <fullName evidence="1">Uncharacterized protein</fullName>
    </submittedName>
</protein>
<name>A0ABD5SKA9_9EURY</name>
<evidence type="ECO:0000313" key="2">
    <source>
        <dbReference type="Proteomes" id="UP001596383"/>
    </source>
</evidence>
<reference evidence="1 2" key="1">
    <citation type="journal article" date="2019" name="Int. J. Syst. Evol. Microbiol.">
        <title>The Global Catalogue of Microorganisms (GCM) 10K type strain sequencing project: providing services to taxonomists for standard genome sequencing and annotation.</title>
        <authorList>
            <consortium name="The Broad Institute Genomics Platform"/>
            <consortium name="The Broad Institute Genome Sequencing Center for Infectious Disease"/>
            <person name="Wu L."/>
            <person name="Ma J."/>
        </authorList>
    </citation>
    <scope>NUCLEOTIDE SEQUENCE [LARGE SCALE GENOMIC DNA]</scope>
    <source>
        <strain evidence="1 2">LMG 29247</strain>
    </source>
</reference>